<sequence length="106" mass="12000">MPPFQMMRISIHHPHQTTSSACRSHNSRDSQANRIHQQGISSGGASSNRKQLRRHITAFHSSTRREVLPSQQLESAPIQYRLIKPTSKMSPPASKHIPPHHRSRAV</sequence>
<organism evidence="2 3">
    <name type="scientific">Nepenthes gracilis</name>
    <name type="common">Slender pitcher plant</name>
    <dbReference type="NCBI Taxonomy" id="150966"/>
    <lineage>
        <taxon>Eukaryota</taxon>
        <taxon>Viridiplantae</taxon>
        <taxon>Streptophyta</taxon>
        <taxon>Embryophyta</taxon>
        <taxon>Tracheophyta</taxon>
        <taxon>Spermatophyta</taxon>
        <taxon>Magnoliopsida</taxon>
        <taxon>eudicotyledons</taxon>
        <taxon>Gunneridae</taxon>
        <taxon>Pentapetalae</taxon>
        <taxon>Caryophyllales</taxon>
        <taxon>Nepenthaceae</taxon>
        <taxon>Nepenthes</taxon>
    </lineage>
</organism>
<protein>
    <submittedName>
        <fullName evidence="2">Uncharacterized protein</fullName>
    </submittedName>
</protein>
<reference evidence="2" key="1">
    <citation type="submission" date="2023-05" db="EMBL/GenBank/DDBJ databases">
        <title>Nepenthes gracilis genome sequencing.</title>
        <authorList>
            <person name="Fukushima K."/>
        </authorList>
    </citation>
    <scope>NUCLEOTIDE SEQUENCE</scope>
    <source>
        <strain evidence="2">SING2019-196</strain>
    </source>
</reference>
<feature type="compositionally biased region" description="Polar residues" evidence="1">
    <location>
        <begin position="16"/>
        <end position="49"/>
    </location>
</feature>
<feature type="region of interest" description="Disordered" evidence="1">
    <location>
        <begin position="1"/>
        <end position="51"/>
    </location>
</feature>
<comment type="caution">
    <text evidence="2">The sequence shown here is derived from an EMBL/GenBank/DDBJ whole genome shotgun (WGS) entry which is preliminary data.</text>
</comment>
<dbReference type="EMBL" id="BSYO01000015">
    <property type="protein sequence ID" value="GMH15578.1"/>
    <property type="molecule type" value="Genomic_DNA"/>
</dbReference>
<dbReference type="Proteomes" id="UP001279734">
    <property type="component" value="Unassembled WGS sequence"/>
</dbReference>
<evidence type="ECO:0000313" key="2">
    <source>
        <dbReference type="EMBL" id="GMH15578.1"/>
    </source>
</evidence>
<keyword evidence="3" id="KW-1185">Reference proteome</keyword>
<feature type="region of interest" description="Disordered" evidence="1">
    <location>
        <begin position="83"/>
        <end position="106"/>
    </location>
</feature>
<evidence type="ECO:0000256" key="1">
    <source>
        <dbReference type="SAM" id="MobiDB-lite"/>
    </source>
</evidence>
<gene>
    <name evidence="2" type="ORF">Nepgr_017419</name>
</gene>
<proteinExistence type="predicted"/>
<evidence type="ECO:0000313" key="3">
    <source>
        <dbReference type="Proteomes" id="UP001279734"/>
    </source>
</evidence>
<accession>A0AAD3SQC8</accession>
<feature type="compositionally biased region" description="Basic residues" evidence="1">
    <location>
        <begin position="97"/>
        <end position="106"/>
    </location>
</feature>
<name>A0AAD3SQC8_NEPGR</name>
<dbReference type="AlphaFoldDB" id="A0AAD3SQC8"/>